<feature type="transmembrane region" description="Helical" evidence="7">
    <location>
        <begin position="184"/>
        <end position="212"/>
    </location>
</feature>
<evidence type="ECO:0000256" key="1">
    <source>
        <dbReference type="ARBA" id="ARBA00004141"/>
    </source>
</evidence>
<name>A0A936NDB7_9ACTN</name>
<dbReference type="EMBL" id="JADJZA010000007">
    <property type="protein sequence ID" value="MBK9297601.1"/>
    <property type="molecule type" value="Genomic_DNA"/>
</dbReference>
<dbReference type="SUPFAM" id="SSF81345">
    <property type="entry name" value="ABC transporter involved in vitamin B12 uptake, BtuC"/>
    <property type="match status" value="1"/>
</dbReference>
<dbReference type="PANTHER" id="PTHR30477:SF0">
    <property type="entry name" value="METAL TRANSPORT SYSTEM MEMBRANE PROTEIN TM_0125-RELATED"/>
    <property type="match status" value="1"/>
</dbReference>
<dbReference type="InterPro" id="IPR037294">
    <property type="entry name" value="ABC_BtuC-like"/>
</dbReference>
<keyword evidence="6" id="KW-0813">Transport</keyword>
<feature type="transmembrane region" description="Helical" evidence="7">
    <location>
        <begin position="54"/>
        <end position="78"/>
    </location>
</feature>
<reference evidence="8 9" key="1">
    <citation type="submission" date="2020-10" db="EMBL/GenBank/DDBJ databases">
        <title>Connecting structure to function with the recovery of over 1000 high-quality activated sludge metagenome-assembled genomes encoding full-length rRNA genes using long-read sequencing.</title>
        <authorList>
            <person name="Singleton C.M."/>
            <person name="Petriglieri F."/>
            <person name="Kristensen J.M."/>
            <person name="Kirkegaard R.H."/>
            <person name="Michaelsen T.Y."/>
            <person name="Andersen M.H."/>
            <person name="Karst S.M."/>
            <person name="Dueholm M.S."/>
            <person name="Nielsen P.H."/>
            <person name="Albertsen M."/>
        </authorList>
    </citation>
    <scope>NUCLEOTIDE SEQUENCE [LARGE SCALE GENOMIC DNA]</scope>
    <source>
        <strain evidence="8">Lyne_18-Q3-R50-59_MAXAC.006</strain>
    </source>
</reference>
<accession>A0A936NDB7</accession>
<feature type="transmembrane region" description="Helical" evidence="7">
    <location>
        <begin position="139"/>
        <end position="159"/>
    </location>
</feature>
<dbReference type="GO" id="GO:0010043">
    <property type="term" value="P:response to zinc ion"/>
    <property type="evidence" value="ECO:0007669"/>
    <property type="project" value="TreeGrafter"/>
</dbReference>
<dbReference type="AlphaFoldDB" id="A0A936NDB7"/>
<gene>
    <name evidence="8" type="ORF">IPN02_12375</name>
</gene>
<feature type="transmembrane region" description="Helical" evidence="7">
    <location>
        <begin position="251"/>
        <end position="270"/>
    </location>
</feature>
<evidence type="ECO:0000256" key="6">
    <source>
        <dbReference type="RuleBase" id="RU003943"/>
    </source>
</evidence>
<comment type="similarity">
    <text evidence="2 6">Belongs to the ABC-3 integral membrane protein family.</text>
</comment>
<evidence type="ECO:0000256" key="7">
    <source>
        <dbReference type="SAM" id="Phobius"/>
    </source>
</evidence>
<dbReference type="GO" id="GO:0043190">
    <property type="term" value="C:ATP-binding cassette (ABC) transporter complex"/>
    <property type="evidence" value="ECO:0007669"/>
    <property type="project" value="InterPro"/>
</dbReference>
<dbReference type="PANTHER" id="PTHR30477">
    <property type="entry name" value="ABC-TRANSPORTER METAL-BINDING PROTEIN"/>
    <property type="match status" value="1"/>
</dbReference>
<evidence type="ECO:0000256" key="4">
    <source>
        <dbReference type="ARBA" id="ARBA00022989"/>
    </source>
</evidence>
<organism evidence="8 9">
    <name type="scientific">Candidatus Neomicrothrix subdominans</name>
    <dbReference type="NCBI Taxonomy" id="2954438"/>
    <lineage>
        <taxon>Bacteria</taxon>
        <taxon>Bacillati</taxon>
        <taxon>Actinomycetota</taxon>
        <taxon>Acidimicrobiia</taxon>
        <taxon>Acidimicrobiales</taxon>
        <taxon>Microthrixaceae</taxon>
        <taxon>Candidatus Neomicrothrix</taxon>
    </lineage>
</organism>
<protein>
    <submittedName>
        <fullName evidence="8">Metal ABC transporter permease</fullName>
    </submittedName>
</protein>
<dbReference type="InterPro" id="IPR001626">
    <property type="entry name" value="ABC_TroCD"/>
</dbReference>
<comment type="caution">
    <text evidence="8">The sequence shown here is derived from an EMBL/GenBank/DDBJ whole genome shotgun (WGS) entry which is preliminary data.</text>
</comment>
<keyword evidence="4 7" id="KW-1133">Transmembrane helix</keyword>
<dbReference type="GO" id="GO:0055085">
    <property type="term" value="P:transmembrane transport"/>
    <property type="evidence" value="ECO:0007669"/>
    <property type="project" value="InterPro"/>
</dbReference>
<keyword evidence="5 7" id="KW-0472">Membrane</keyword>
<dbReference type="CDD" id="cd06550">
    <property type="entry name" value="TM_ABC_iron-siderophores_like"/>
    <property type="match status" value="1"/>
</dbReference>
<feature type="transmembrane region" description="Helical" evidence="7">
    <location>
        <begin position="98"/>
        <end position="118"/>
    </location>
</feature>
<feature type="transmembrane region" description="Helical" evidence="7">
    <location>
        <begin position="23"/>
        <end position="42"/>
    </location>
</feature>
<evidence type="ECO:0000256" key="2">
    <source>
        <dbReference type="ARBA" id="ARBA00008034"/>
    </source>
</evidence>
<keyword evidence="3 6" id="KW-0812">Transmembrane</keyword>
<dbReference type="Pfam" id="PF00950">
    <property type="entry name" value="ABC-3"/>
    <property type="match status" value="1"/>
</dbReference>
<feature type="transmembrane region" description="Helical" evidence="7">
    <location>
        <begin position="224"/>
        <end position="245"/>
    </location>
</feature>
<sequence>MERRPEVAQLFQPYQFEFFRNGVLVATLAGGLCGLVGVFVVLKGMSYIGHGLSHAIFGGFAASALLGVNVVLGAGAWGVASALMINGVTRRRVIGADAAIGVITTASFALGLALFALFGRRGQNFDAALFGSILGVEPAQVWAIGVLFAVLSALVFLYYRPLLFTTFDPEVAAASGVATGWIEVAMMVALAATILAGIQVLGVTLIAAVLVIPPTVARMLTHSFVTMLTLSTLIGSVTGFIGMNLSYHLDIQSGPAIVLVGAALFAVVFATSGPSKRSKLAAVPNR</sequence>
<evidence type="ECO:0000256" key="3">
    <source>
        <dbReference type="ARBA" id="ARBA00022692"/>
    </source>
</evidence>
<evidence type="ECO:0000256" key="5">
    <source>
        <dbReference type="ARBA" id="ARBA00023136"/>
    </source>
</evidence>
<dbReference type="Gene3D" id="1.10.3470.10">
    <property type="entry name" value="ABC transporter involved in vitamin B12 uptake, BtuC"/>
    <property type="match status" value="1"/>
</dbReference>
<proteinExistence type="inferred from homology"/>
<comment type="subcellular location">
    <subcellularLocation>
        <location evidence="6">Cell membrane</location>
        <topology evidence="6">Multi-pass membrane protein</topology>
    </subcellularLocation>
    <subcellularLocation>
        <location evidence="1">Membrane</location>
        <topology evidence="1">Multi-pass membrane protein</topology>
    </subcellularLocation>
</comment>
<dbReference type="Proteomes" id="UP000727993">
    <property type="component" value="Unassembled WGS sequence"/>
</dbReference>
<evidence type="ECO:0000313" key="8">
    <source>
        <dbReference type="EMBL" id="MBK9297601.1"/>
    </source>
</evidence>
<evidence type="ECO:0000313" key="9">
    <source>
        <dbReference type="Proteomes" id="UP000727993"/>
    </source>
</evidence>